<evidence type="ECO:0000313" key="2">
    <source>
        <dbReference type="Proteomes" id="UP000184600"/>
    </source>
</evidence>
<gene>
    <name evidence="1" type="ORF">VQ7734_04887</name>
</gene>
<dbReference type="RefSeq" id="WP_143169467.1">
    <property type="nucleotide sequence ID" value="NZ_AP024898.1"/>
</dbReference>
<reference evidence="2" key="1">
    <citation type="submission" date="2016-12" db="EMBL/GenBank/DDBJ databases">
        <authorList>
            <person name="Rodrigo-Torres L."/>
            <person name="Arahal R.D."/>
            <person name="Lucena T."/>
        </authorList>
    </citation>
    <scope>NUCLEOTIDE SEQUENCE [LARGE SCALE GENOMIC DNA]</scope>
</reference>
<keyword evidence="2" id="KW-1185">Reference proteome</keyword>
<dbReference type="OrthoDB" id="8558970at2"/>
<name>A0A1M7Z2U1_9VIBR</name>
<protein>
    <recommendedName>
        <fullName evidence="3">Lon protease</fullName>
    </recommendedName>
</protein>
<dbReference type="AlphaFoldDB" id="A0A1M7Z2U1"/>
<dbReference type="Proteomes" id="UP000184600">
    <property type="component" value="Unassembled WGS sequence"/>
</dbReference>
<dbReference type="EMBL" id="FRFG01000097">
    <property type="protein sequence ID" value="SHO59110.1"/>
    <property type="molecule type" value="Genomic_DNA"/>
</dbReference>
<evidence type="ECO:0008006" key="3">
    <source>
        <dbReference type="Google" id="ProtNLM"/>
    </source>
</evidence>
<proteinExistence type="predicted"/>
<dbReference type="SUPFAM" id="SSF88697">
    <property type="entry name" value="PUA domain-like"/>
    <property type="match status" value="1"/>
</dbReference>
<dbReference type="STRING" id="1117707.VQ7734_04887"/>
<evidence type="ECO:0000313" key="1">
    <source>
        <dbReference type="EMBL" id="SHO59110.1"/>
    </source>
</evidence>
<dbReference type="InterPro" id="IPR015947">
    <property type="entry name" value="PUA-like_sf"/>
</dbReference>
<sequence length="206" mass="23837">MRHHESQPLHLPCLMTTDHLLPVGKRNIRGNGFIFSQTLLDAIKHHGVWLVMQDSDGQAAIAPGDIVIQAKILAVDWLSADQICAEIYTHRWGRIVSVRQAAGFGWLCAQPAPLWKTPQRLSSDDILVTHFRQWLRESSRLTPSPWLSEQTPHITDPNQLCWYWLELLPLPLSTKQRLLRQPDSQVCLRYLKKIFRHSDRFSLNLR</sequence>
<accession>A0A1M7Z2U1</accession>
<organism evidence="1 2">
    <name type="scientific">Vibrio quintilis</name>
    <dbReference type="NCBI Taxonomy" id="1117707"/>
    <lineage>
        <taxon>Bacteria</taxon>
        <taxon>Pseudomonadati</taxon>
        <taxon>Pseudomonadota</taxon>
        <taxon>Gammaproteobacteria</taxon>
        <taxon>Vibrionales</taxon>
        <taxon>Vibrionaceae</taxon>
        <taxon>Vibrio</taxon>
    </lineage>
</organism>